<keyword evidence="4" id="KW-0687">Ribonucleoprotein</keyword>
<evidence type="ECO:0000256" key="2">
    <source>
        <dbReference type="ARBA" id="ARBA00023315"/>
    </source>
</evidence>
<evidence type="ECO:0000259" key="3">
    <source>
        <dbReference type="PROSITE" id="PS51186"/>
    </source>
</evidence>
<dbReference type="InterPro" id="IPR016181">
    <property type="entry name" value="Acyl_CoA_acyltransferase"/>
</dbReference>
<reference evidence="4 5" key="1">
    <citation type="submission" date="2017-01" db="EMBL/GenBank/DDBJ databases">
        <authorList>
            <consortium name="Urmite Genomes"/>
        </authorList>
    </citation>
    <scope>NUCLEOTIDE SEQUENCE [LARGE SCALE GENOMIC DNA]</scope>
    <source>
        <strain evidence="4 5">AB57</strain>
    </source>
</reference>
<keyword evidence="1 4" id="KW-0808">Transferase</keyword>
<keyword evidence="4" id="KW-0689">Ribosomal protein</keyword>
<dbReference type="InterPro" id="IPR050680">
    <property type="entry name" value="YpeA/RimI_acetyltransf"/>
</dbReference>
<evidence type="ECO:0000256" key="1">
    <source>
        <dbReference type="ARBA" id="ARBA00022679"/>
    </source>
</evidence>
<dbReference type="Proteomes" id="UP000240988">
    <property type="component" value="Unassembled WGS sequence"/>
</dbReference>
<dbReference type="Gene3D" id="3.40.630.30">
    <property type="match status" value="1"/>
</dbReference>
<gene>
    <name evidence="4" type="ORF">MRAB57_4344</name>
</gene>
<protein>
    <submittedName>
        <fullName evidence="4">Ribosomal protein S18 acetylase RimI and related acetyltransferases</fullName>
    </submittedName>
</protein>
<dbReference type="GO" id="GO:0005840">
    <property type="term" value="C:ribosome"/>
    <property type="evidence" value="ECO:0007669"/>
    <property type="project" value="UniProtKB-KW"/>
</dbReference>
<dbReference type="CDD" id="cd04301">
    <property type="entry name" value="NAT_SF"/>
    <property type="match status" value="1"/>
</dbReference>
<keyword evidence="5" id="KW-1185">Reference proteome</keyword>
<accession>A0A2U3NYF0</accession>
<keyword evidence="2" id="KW-0012">Acyltransferase</keyword>
<proteinExistence type="predicted"/>
<feature type="domain" description="N-acetyltransferase" evidence="3">
    <location>
        <begin position="6"/>
        <end position="158"/>
    </location>
</feature>
<dbReference type="AlphaFoldDB" id="A0A2U3NYF0"/>
<evidence type="ECO:0000313" key="4">
    <source>
        <dbReference type="EMBL" id="SPM36503.1"/>
    </source>
</evidence>
<dbReference type="InterPro" id="IPR000182">
    <property type="entry name" value="GNAT_dom"/>
</dbReference>
<dbReference type="Pfam" id="PF00583">
    <property type="entry name" value="Acetyltransf_1"/>
    <property type="match status" value="1"/>
</dbReference>
<dbReference type="PROSITE" id="PS51186">
    <property type="entry name" value="GNAT"/>
    <property type="match status" value="1"/>
</dbReference>
<dbReference type="PANTHER" id="PTHR43420">
    <property type="entry name" value="ACETYLTRANSFERASE"/>
    <property type="match status" value="1"/>
</dbReference>
<dbReference type="STRING" id="1841860.GCA_900157375_04347"/>
<sequence>MAVARVHVRSWQQGYRDLVAQDFLDGIRPEDMAIRYAFDGMDVRQGPYTLVATDRDTIRGHITIGRSRDDHIIDGGEIWSLYVDPPHWGSGVSRALLAAGCERLSQAGHEQAFLWVLATNMRARQFYERNGWTSDGVQKPVVLGGAPVHQVRYVTPLGRQA</sequence>
<organism evidence="4 5">
    <name type="scientific">Mycobacterium rhizamassiliense</name>
    <dbReference type="NCBI Taxonomy" id="1841860"/>
    <lineage>
        <taxon>Bacteria</taxon>
        <taxon>Bacillati</taxon>
        <taxon>Actinomycetota</taxon>
        <taxon>Actinomycetes</taxon>
        <taxon>Mycobacteriales</taxon>
        <taxon>Mycobacteriaceae</taxon>
        <taxon>Mycobacterium</taxon>
    </lineage>
</organism>
<name>A0A2U3NYF0_9MYCO</name>
<dbReference type="GO" id="GO:0016747">
    <property type="term" value="F:acyltransferase activity, transferring groups other than amino-acyl groups"/>
    <property type="evidence" value="ECO:0007669"/>
    <property type="project" value="InterPro"/>
</dbReference>
<dbReference type="SUPFAM" id="SSF55729">
    <property type="entry name" value="Acyl-CoA N-acyltransferases (Nat)"/>
    <property type="match status" value="1"/>
</dbReference>
<dbReference type="EMBL" id="FUFA01000005">
    <property type="protein sequence ID" value="SPM36503.1"/>
    <property type="molecule type" value="Genomic_DNA"/>
</dbReference>
<evidence type="ECO:0000313" key="5">
    <source>
        <dbReference type="Proteomes" id="UP000240988"/>
    </source>
</evidence>